<reference evidence="4 5" key="1">
    <citation type="submission" date="2015-01" db="EMBL/GenBank/DDBJ databases">
        <title>The Genome Sequence of Exophiala mesophila CBS40295.</title>
        <authorList>
            <consortium name="The Broad Institute Genomics Platform"/>
            <person name="Cuomo C."/>
            <person name="de Hoog S."/>
            <person name="Gorbushina A."/>
            <person name="Stielow B."/>
            <person name="Teixiera M."/>
            <person name="Abouelleil A."/>
            <person name="Chapman S.B."/>
            <person name="Priest M."/>
            <person name="Young S.K."/>
            <person name="Wortman J."/>
            <person name="Nusbaum C."/>
            <person name="Birren B."/>
        </authorList>
    </citation>
    <scope>NUCLEOTIDE SEQUENCE [LARGE SCALE GENOMIC DNA]</scope>
    <source>
        <strain evidence="4 5">CBS 40295</strain>
    </source>
</reference>
<evidence type="ECO:0000256" key="1">
    <source>
        <dbReference type="ARBA" id="ARBA00007665"/>
    </source>
</evidence>
<accession>A0A0D1Z2E4</accession>
<feature type="compositionally biased region" description="Polar residues" evidence="2">
    <location>
        <begin position="181"/>
        <end position="191"/>
    </location>
</feature>
<keyword evidence="5" id="KW-1185">Reference proteome</keyword>
<proteinExistence type="inferred from homology"/>
<dbReference type="HOGENOM" id="CLU_040315_2_0_1"/>
<evidence type="ECO:0000313" key="4">
    <source>
        <dbReference type="EMBL" id="KIV88952.1"/>
    </source>
</evidence>
<evidence type="ECO:0000259" key="3">
    <source>
        <dbReference type="Pfam" id="PF01205"/>
    </source>
</evidence>
<feature type="region of interest" description="Disordered" evidence="2">
    <location>
        <begin position="166"/>
        <end position="194"/>
    </location>
</feature>
<dbReference type="SUPFAM" id="SSF54211">
    <property type="entry name" value="Ribosomal protein S5 domain 2-like"/>
    <property type="match status" value="1"/>
</dbReference>
<dbReference type="Pfam" id="PF01205">
    <property type="entry name" value="Impact_N"/>
    <property type="match status" value="1"/>
</dbReference>
<dbReference type="Proteomes" id="UP000054302">
    <property type="component" value="Unassembled WGS sequence"/>
</dbReference>
<dbReference type="OrthoDB" id="69641at2759"/>
<feature type="compositionally biased region" description="Low complexity" evidence="2">
    <location>
        <begin position="232"/>
        <end position="266"/>
    </location>
</feature>
<feature type="region of interest" description="Disordered" evidence="2">
    <location>
        <begin position="232"/>
        <end position="267"/>
    </location>
</feature>
<evidence type="ECO:0000256" key="2">
    <source>
        <dbReference type="SAM" id="MobiDB-lite"/>
    </source>
</evidence>
<dbReference type="InterPro" id="IPR001498">
    <property type="entry name" value="Impact_N"/>
</dbReference>
<dbReference type="GO" id="GO:0006446">
    <property type="term" value="P:regulation of translational initiation"/>
    <property type="evidence" value="ECO:0007669"/>
    <property type="project" value="TreeGrafter"/>
</dbReference>
<dbReference type="STRING" id="212818.A0A0D1Z2E4"/>
<dbReference type="InterPro" id="IPR020568">
    <property type="entry name" value="Ribosomal_Su5_D2-typ_SF"/>
</dbReference>
<dbReference type="OMA" id="THRIAAW"/>
<gene>
    <name evidence="4" type="ORF">PV10_08577</name>
</gene>
<feature type="domain" description="Impact N-terminal" evidence="3">
    <location>
        <begin position="65"/>
        <end position="155"/>
    </location>
</feature>
<dbReference type="InterPro" id="IPR023582">
    <property type="entry name" value="Impact"/>
</dbReference>
<dbReference type="AlphaFoldDB" id="A0A0D1Z2E4"/>
<dbReference type="EMBL" id="KN847525">
    <property type="protein sequence ID" value="KIV88952.1"/>
    <property type="molecule type" value="Genomic_DNA"/>
</dbReference>
<organism evidence="4 5">
    <name type="scientific">Exophiala mesophila</name>
    <name type="common">Black yeast-like fungus</name>
    <dbReference type="NCBI Taxonomy" id="212818"/>
    <lineage>
        <taxon>Eukaryota</taxon>
        <taxon>Fungi</taxon>
        <taxon>Dikarya</taxon>
        <taxon>Ascomycota</taxon>
        <taxon>Pezizomycotina</taxon>
        <taxon>Eurotiomycetes</taxon>
        <taxon>Chaetothyriomycetidae</taxon>
        <taxon>Chaetothyriales</taxon>
        <taxon>Herpotrichiellaceae</taxon>
        <taxon>Exophiala</taxon>
    </lineage>
</organism>
<dbReference type="PANTHER" id="PTHR16301:SF25">
    <property type="entry name" value="PROTEIN IMPACT"/>
    <property type="match status" value="1"/>
</dbReference>
<dbReference type="InterPro" id="IPR036956">
    <property type="entry name" value="Impact_N_sf"/>
</dbReference>
<dbReference type="Gene3D" id="3.30.230.30">
    <property type="entry name" value="Impact, N-terminal domain"/>
    <property type="match status" value="1"/>
</dbReference>
<dbReference type="VEuPathDB" id="FungiDB:PV10_08577"/>
<name>A0A0D1Z2E4_EXOME</name>
<feature type="compositionally biased region" description="Basic and acidic residues" evidence="2">
    <location>
        <begin position="340"/>
        <end position="358"/>
    </location>
</feature>
<dbReference type="PANTHER" id="PTHR16301">
    <property type="entry name" value="IMPACT-RELATED"/>
    <property type="match status" value="1"/>
</dbReference>
<dbReference type="GO" id="GO:0005737">
    <property type="term" value="C:cytoplasm"/>
    <property type="evidence" value="ECO:0007669"/>
    <property type="project" value="TreeGrafter"/>
</dbReference>
<protein>
    <recommendedName>
        <fullName evidence="3">Impact N-terminal domain-containing protein</fullName>
    </recommendedName>
</protein>
<feature type="region of interest" description="Disordered" evidence="2">
    <location>
        <begin position="316"/>
        <end position="358"/>
    </location>
</feature>
<dbReference type="GO" id="GO:0140469">
    <property type="term" value="P:GCN2-mediated signaling"/>
    <property type="evidence" value="ECO:0007669"/>
    <property type="project" value="TreeGrafter"/>
</dbReference>
<dbReference type="RefSeq" id="XP_016220526.1">
    <property type="nucleotide sequence ID" value="XM_016373615.1"/>
</dbReference>
<comment type="similarity">
    <text evidence="1">Belongs to the IMPACT family.</text>
</comment>
<evidence type="ECO:0000313" key="5">
    <source>
        <dbReference type="Proteomes" id="UP000054302"/>
    </source>
</evidence>
<dbReference type="GeneID" id="27326422"/>
<sequence>MTTSSSASSNKRPLAVENDDNVYISTPIHDRSSTFIAHFHPGDPSVTPSSTSSDKPRLVSLTQSIKAVQSHPDFASADHKMVAWRRRSNQRTLNDKATYTTGSDDDGEKYAGKRLERVLVDLDVQGTVVVARWYGGVLLGPVRFTHIEMVAREAIKMWQRASHGIGGNDADSVKRPRVTGDNASGTTNGGDNNVADDAQRARLARQLVERDKSILILRDLLSEKTKLVADMAAASGGSDSQSSQQHSTPPTATPASSSGAVSTAPTIKPIDYTEMPLQRLRQLDKARDATIAFILKQIDKAEESIKAVTSPVIASAKDKTATATATNTELSAQPATGDSLEAKDPDTLESSTTKKDGI</sequence>